<evidence type="ECO:0000313" key="11">
    <source>
        <dbReference type="EMBL" id="CAJ1402534.1"/>
    </source>
</evidence>
<feature type="transmembrane region" description="Helical" evidence="10">
    <location>
        <begin position="120"/>
        <end position="143"/>
    </location>
</feature>
<comment type="subcellular location">
    <subcellularLocation>
        <location evidence="1">Cell membrane</location>
    </subcellularLocation>
</comment>
<reference evidence="11" key="1">
    <citation type="submission" date="2023-08" db="EMBL/GenBank/DDBJ databases">
        <authorList>
            <person name="Chen Y."/>
            <person name="Shah S."/>
            <person name="Dougan E. K."/>
            <person name="Thang M."/>
            <person name="Chan C."/>
        </authorList>
    </citation>
    <scope>NUCLEOTIDE SEQUENCE</scope>
</reference>
<keyword evidence="8 10" id="KW-0472">Membrane</keyword>
<dbReference type="FunFam" id="3.80.10.10:FF:000770">
    <property type="entry name" value="Uncharacterized protein"/>
    <property type="match status" value="1"/>
</dbReference>
<keyword evidence="4 10" id="KW-0812">Transmembrane</keyword>
<keyword evidence="7 10" id="KW-1133">Transmembrane helix</keyword>
<dbReference type="SMART" id="SM00365">
    <property type="entry name" value="LRR_SD22"/>
    <property type="match status" value="16"/>
</dbReference>
<evidence type="ECO:0000256" key="6">
    <source>
        <dbReference type="ARBA" id="ARBA00022737"/>
    </source>
</evidence>
<dbReference type="InterPro" id="IPR001611">
    <property type="entry name" value="Leu-rich_rpt"/>
</dbReference>
<dbReference type="PANTHER" id="PTHR24373:SF392">
    <property type="entry name" value="NEPHROCAN"/>
    <property type="match status" value="1"/>
</dbReference>
<organism evidence="11 12">
    <name type="scientific">Effrenium voratum</name>
    <dbReference type="NCBI Taxonomy" id="2562239"/>
    <lineage>
        <taxon>Eukaryota</taxon>
        <taxon>Sar</taxon>
        <taxon>Alveolata</taxon>
        <taxon>Dinophyceae</taxon>
        <taxon>Suessiales</taxon>
        <taxon>Symbiodiniaceae</taxon>
        <taxon>Effrenium</taxon>
    </lineage>
</organism>
<dbReference type="InterPro" id="IPR050328">
    <property type="entry name" value="Dev_Immune_Receptor"/>
</dbReference>
<dbReference type="GO" id="GO:0005886">
    <property type="term" value="C:plasma membrane"/>
    <property type="evidence" value="ECO:0007669"/>
    <property type="project" value="UniProtKB-SubCell"/>
</dbReference>
<evidence type="ECO:0000256" key="5">
    <source>
        <dbReference type="ARBA" id="ARBA00022729"/>
    </source>
</evidence>
<evidence type="ECO:0000256" key="7">
    <source>
        <dbReference type="ARBA" id="ARBA00022989"/>
    </source>
</evidence>
<dbReference type="SUPFAM" id="SSF52058">
    <property type="entry name" value="L domain-like"/>
    <property type="match status" value="2"/>
</dbReference>
<evidence type="ECO:0000256" key="8">
    <source>
        <dbReference type="ARBA" id="ARBA00023136"/>
    </source>
</evidence>
<proteinExistence type="predicted"/>
<evidence type="ECO:0000256" key="3">
    <source>
        <dbReference type="ARBA" id="ARBA00022614"/>
    </source>
</evidence>
<keyword evidence="2" id="KW-1003">Cell membrane</keyword>
<keyword evidence="3" id="KW-0433">Leucine-rich repeat</keyword>
<comment type="caution">
    <text evidence="11">The sequence shown here is derived from an EMBL/GenBank/DDBJ whole genome shotgun (WGS) entry which is preliminary data.</text>
</comment>
<sequence length="1734" mass="193405">MDAPGSYAAHGADARTLQHKLQPGDTCLGGDKMEDPVTKSYIAVYIDPLLLGPATEGQLCASRLLGRRESGTARPLVFANSEGIKLWVLGALASVLPASKSLLELQLAMQRRCPAPVPNLLAATVLTLLALVALLCAEAAWSWRKEDEELEQKAAKSDLIHIKPAFQSFKSGIGWLLGFVTSLSALQTGALLVVEKSCDVEAAVWLVAAMPAFLALAAAVHFTSLLCKQQLVHAYLQHGQMLVDLPATIYLDKLLFLGLIVYGLLVVFSLGLALAALAVPALAGPCWALLQSINASRDIEKMQHLVLTDLGKLGQGSHQIQMLPWVSMLDAARGGRSDLGDTMTSDAKPRPFRPGGITWHRHHLRRLTGSSSGFLVIPGFFGVLATSWIISAVHMASYACAKGELTHLRLASSDAVVFQPWQPKYNAAMDVSFQQVAVQAMSAPPSTRRISFTQPMKPSEATGTVTSYSIVQSFSAPTEEIQLSHRMVPRVATITVEGLRSSLPTTRYEIRFSPLVTLPVLLQLTAPNFAKKVAWSTLPGSILSVPAGLEELQIAVFLADFVVGVPEADPKNVPAETLLWTGFEAKTNQSCADSCRRHPNCLTSYDGHDAGCFFAFGNRSSLENGTGPPFRPAHGRSVRGWMQGCRAAEPSQDHCAVPAEAQDSLKFNGFLPDWRSMSASLVFELHIEAGEQEHDAEVTTIELQQGPPIPIDVIGVLVGDKEGGSAILLKSNAFVDTDRKITVEVSEYQPLELKNLRLLLLPILPDHDFEVHWGSLAPAAAEDQKYFENSAKCRSPLLRSRYKVCGAPLHGQLDDQPRKFELNPLTGQPEQAMTFEVWPKSPGGWDLNSAPHKVDIRFVGVDSPIAWAARREGCSTLENVSAAVAASADAACHLLRNYTDPCRPLCQLMDKQSFGGQWQSGNFLAPLLSERGLAQAMSCHLEACRENYTWSFRDGIFFLVGHSARASSKAILEVASKPGGLEFVKNLHQGFKAEAEEGEKAKRTYEEVLRSFATEVWTIPFDAATVEALASFSETMPKLLLKYWVTSRGALPENVTEFRTLQAAFDPVTDLRLSLTDPAQLERVAAAVPLARKLKTLKLNCPGAWPLPWPNWCGGERLEVLDMVNFNLRRAFEAPRQGHCQGGLAHGLTNLERLDLDNNQTQTLPKEVFQHLTKLKALRLSHNQIQTLPKEVFQHLTNLETLRLSHNQIQTLPKEVFQNLTNLETLDLSNNQIQTLPKKVFQHLTKLKALYLINNQIQTLPKEVFQHLTKLEKLDLENNQIKTLPKEVFQNLTNLETLDLSNNQIQTLPKEVFQHLTKLKALQLSHNQIQTLPKEVFQNLTNLETLDLSNNQIQTLPKKVFQHLTKLKALYLINNQIQTLPKEVFQHLTKLEKLDLENNQIKTLPKEVFQNLTNLETLDLSNNQIQTLPKEVFQHLTKLKALQLSHNQIQTLPKEVFQHLTKLKALQLSHNQIQTLPKEVFQNLTNLETLRLSHNQIQTLPKEVFQHLTKLKALYLSNNQIQTLSKEEVFQHLTNLQTLHLSNNQIQTLPKEEVFQHLTKLESLYLSNNQIQTLPKEVFQHLTKLESLYLSNNQIQTLPKEEVFQHLTKLESLYLSNNQIQTLPKEVFQHLTKLESLYLSNNQIQTLPKEVFQHLTKLESLYLSNNQIQTLPKEVFQHLTKLKTLDLEKNQIQALPKEIFNNLKSLKKLDLERNQPGLERPAVCEKSEGLCVGP</sequence>
<dbReference type="PROSITE" id="PS51450">
    <property type="entry name" value="LRR"/>
    <property type="match status" value="22"/>
</dbReference>
<dbReference type="Gene3D" id="3.80.10.10">
    <property type="entry name" value="Ribonuclease Inhibitor"/>
    <property type="match status" value="5"/>
</dbReference>
<dbReference type="FunFam" id="3.80.10.10:FF:001164">
    <property type="entry name" value="GH01279p"/>
    <property type="match status" value="2"/>
</dbReference>
<feature type="transmembrane region" description="Helical" evidence="10">
    <location>
        <begin position="203"/>
        <end position="222"/>
    </location>
</feature>
<protein>
    <submittedName>
        <fullName evidence="11">Uncharacterized protein</fullName>
    </submittedName>
</protein>
<feature type="transmembrane region" description="Helical" evidence="10">
    <location>
        <begin position="173"/>
        <end position="194"/>
    </location>
</feature>
<dbReference type="PRINTS" id="PR00019">
    <property type="entry name" value="LEURICHRPT"/>
</dbReference>
<keyword evidence="6" id="KW-0677">Repeat</keyword>
<keyword evidence="5" id="KW-0732">Signal</keyword>
<dbReference type="SMART" id="SM00364">
    <property type="entry name" value="LRR_BAC"/>
    <property type="match status" value="23"/>
</dbReference>
<dbReference type="PANTHER" id="PTHR24373">
    <property type="entry name" value="SLIT RELATED LEUCINE-RICH REPEAT NEURONAL PROTEIN"/>
    <property type="match status" value="1"/>
</dbReference>
<feature type="transmembrane region" description="Helical" evidence="10">
    <location>
        <begin position="254"/>
        <end position="283"/>
    </location>
</feature>
<accession>A0AA36JCF1</accession>
<dbReference type="FunFam" id="3.80.10.10:FF:001438">
    <property type="entry name" value="Uncharacterized protein"/>
    <property type="match status" value="1"/>
</dbReference>
<gene>
    <name evidence="11" type="ORF">EVOR1521_LOCUS25389</name>
</gene>
<dbReference type="EMBL" id="CAUJNA010003454">
    <property type="protein sequence ID" value="CAJ1402534.1"/>
    <property type="molecule type" value="Genomic_DNA"/>
</dbReference>
<dbReference type="InterPro" id="IPR032675">
    <property type="entry name" value="LRR_dom_sf"/>
</dbReference>
<keyword evidence="12" id="KW-1185">Reference proteome</keyword>
<evidence type="ECO:0000313" key="12">
    <source>
        <dbReference type="Proteomes" id="UP001178507"/>
    </source>
</evidence>
<dbReference type="Pfam" id="PF13516">
    <property type="entry name" value="LRR_6"/>
    <property type="match status" value="2"/>
</dbReference>
<evidence type="ECO:0000256" key="4">
    <source>
        <dbReference type="ARBA" id="ARBA00022692"/>
    </source>
</evidence>
<dbReference type="Proteomes" id="UP001178507">
    <property type="component" value="Unassembled WGS sequence"/>
</dbReference>
<dbReference type="SMART" id="SM00369">
    <property type="entry name" value="LRR_TYP"/>
    <property type="match status" value="23"/>
</dbReference>
<dbReference type="InterPro" id="IPR025875">
    <property type="entry name" value="Leu-rich_rpt_4"/>
</dbReference>
<evidence type="ECO:0000256" key="10">
    <source>
        <dbReference type="SAM" id="Phobius"/>
    </source>
</evidence>
<evidence type="ECO:0000256" key="1">
    <source>
        <dbReference type="ARBA" id="ARBA00004236"/>
    </source>
</evidence>
<evidence type="ECO:0000256" key="2">
    <source>
        <dbReference type="ARBA" id="ARBA00022475"/>
    </source>
</evidence>
<dbReference type="InterPro" id="IPR003591">
    <property type="entry name" value="Leu-rich_rpt_typical-subtyp"/>
</dbReference>
<name>A0AA36JCF1_9DINO</name>
<dbReference type="Pfam" id="PF12799">
    <property type="entry name" value="LRR_4"/>
    <property type="match status" value="2"/>
</dbReference>
<evidence type="ECO:0000256" key="9">
    <source>
        <dbReference type="ARBA" id="ARBA00023180"/>
    </source>
</evidence>
<dbReference type="Pfam" id="PF13855">
    <property type="entry name" value="LRR_8"/>
    <property type="match status" value="5"/>
</dbReference>
<feature type="transmembrane region" description="Helical" evidence="10">
    <location>
        <begin position="374"/>
        <end position="396"/>
    </location>
</feature>
<keyword evidence="9" id="KW-0325">Glycoprotein</keyword>